<gene>
    <name evidence="2" type="primary">recT</name>
    <name evidence="2" type="ORF">MARPU_05580</name>
</gene>
<protein>
    <submittedName>
        <fullName evidence="2">Recombinase RecT</fullName>
    </submittedName>
</protein>
<organism evidence="2 3">
    <name type="scientific">Marichromatium purpuratum 984</name>
    <dbReference type="NCBI Taxonomy" id="765910"/>
    <lineage>
        <taxon>Bacteria</taxon>
        <taxon>Pseudomonadati</taxon>
        <taxon>Pseudomonadota</taxon>
        <taxon>Gammaproteobacteria</taxon>
        <taxon>Chromatiales</taxon>
        <taxon>Chromatiaceae</taxon>
        <taxon>Marichromatium</taxon>
    </lineage>
</organism>
<evidence type="ECO:0000256" key="1">
    <source>
        <dbReference type="SAM" id="MobiDB-lite"/>
    </source>
</evidence>
<keyword evidence="3" id="KW-1185">Reference proteome</keyword>
<dbReference type="GO" id="GO:0006259">
    <property type="term" value="P:DNA metabolic process"/>
    <property type="evidence" value="ECO:0007669"/>
    <property type="project" value="InterPro"/>
</dbReference>
<dbReference type="STRING" id="765910.MARPU_05580"/>
<feature type="compositionally biased region" description="Acidic residues" evidence="1">
    <location>
        <begin position="275"/>
        <end position="289"/>
    </location>
</feature>
<dbReference type="eggNOG" id="COG3723">
    <property type="taxonomic scope" value="Bacteria"/>
</dbReference>
<dbReference type="Proteomes" id="UP000005275">
    <property type="component" value="Chromosome"/>
</dbReference>
<dbReference type="AlphaFoldDB" id="W0E1M6"/>
<dbReference type="InterPro" id="IPR018330">
    <property type="entry name" value="RecT_fam"/>
</dbReference>
<dbReference type="Pfam" id="PF03837">
    <property type="entry name" value="RecT"/>
    <property type="match status" value="1"/>
</dbReference>
<dbReference type="KEGG" id="mpur:MARPU_05580"/>
<dbReference type="InterPro" id="IPR004590">
    <property type="entry name" value="ssDNA_annealing_RecT"/>
</dbReference>
<feature type="compositionally biased region" description="Low complexity" evidence="1">
    <location>
        <begin position="243"/>
        <end position="272"/>
    </location>
</feature>
<dbReference type="GO" id="GO:0003677">
    <property type="term" value="F:DNA binding"/>
    <property type="evidence" value="ECO:0007669"/>
    <property type="project" value="InterPro"/>
</dbReference>
<accession>W0E1M6</accession>
<name>W0E1M6_MARPU</name>
<feature type="region of interest" description="Disordered" evidence="1">
    <location>
        <begin position="220"/>
        <end position="358"/>
    </location>
</feature>
<sequence length="427" mass="46583">MAAALPKHLTAERLSRVALGELRTNPRLLDCNPTSLMSAIVKASQLGLEVGSAMGHAYLVPYKTECTLIIGYRGMIALARRSGEIQSITARVVYARDTFELEYGLEEKLRHIPSTDEDPGQVTHVYAVAKLRDGGIQYEVMTRAEVEAVRKRSRAGGNGPWVTDWSEMARKTVMRRLFKYLPMSIEMADAMTAEADEDRLPERAVAATVVDLNTHLAASVERESPIAGGQQPSVTPEGGNLKPTTGHHSSTGPSTSADAASAQSNAALSTTSEQAPEEVDGSLGDGDDAVDARGIPWDERIHSSSRARTADGSWRRKRGVDPMTVERIERELMDEEGDPTANPPSDESGQDQGQDQSAAPPLTIDRILTGIASAKDVDAIDEWLDLSRTIPIGPSHRAEIERAEHERRNYLDDHLLDDSLETRAVRF</sequence>
<reference evidence="2 3" key="1">
    <citation type="submission" date="2013-12" db="EMBL/GenBank/DDBJ databases">
        <authorList>
            <consortium name="DOE Joint Genome Institute"/>
            <person name="Bryant D.A."/>
            <person name="Huntemann M."/>
            <person name="Han J."/>
            <person name="Chen A."/>
            <person name="Kyrpides N."/>
            <person name="Mavromatis K."/>
            <person name="Markowitz V."/>
            <person name="Palaniappan K."/>
            <person name="Ivanova N."/>
            <person name="Schaumberg A."/>
            <person name="Pati A."/>
            <person name="Liolios K."/>
            <person name="Nordberg H.P."/>
            <person name="Cantor M.N."/>
            <person name="Hua S.X."/>
            <person name="Woyke T."/>
        </authorList>
    </citation>
    <scope>NUCLEOTIDE SEQUENCE [LARGE SCALE GENOMIC DNA]</scope>
    <source>
        <strain evidence="2 3">984</strain>
    </source>
</reference>
<dbReference type="NCBIfam" id="TIGR00616">
    <property type="entry name" value="rect"/>
    <property type="match status" value="1"/>
</dbReference>
<proteinExistence type="predicted"/>
<evidence type="ECO:0000313" key="3">
    <source>
        <dbReference type="Proteomes" id="UP000005275"/>
    </source>
</evidence>
<dbReference type="HOGENOM" id="CLU_642218_0_0_6"/>
<dbReference type="EMBL" id="CP007031">
    <property type="protein sequence ID" value="AHF03418.1"/>
    <property type="molecule type" value="Genomic_DNA"/>
</dbReference>
<evidence type="ECO:0000313" key="2">
    <source>
        <dbReference type="EMBL" id="AHF03418.1"/>
    </source>
</evidence>